<gene>
    <name evidence="2" type="ORF">Fuma_04338</name>
</gene>
<dbReference type="RefSeq" id="WP_145944299.1">
    <property type="nucleotide sequence ID" value="NZ_CP017641.1"/>
</dbReference>
<dbReference type="OrthoDB" id="281529at2"/>
<sequence>MLPRIFLPALLICMGCSDSETPQPVAPPPETAASETAASGDGSTVDASPIETAMDDDFDFQPLSTASGAGNDATSADGTAGTRLSGEAHIRAVMKKLKPLQVMLGQWRGITRKVYDGQKAVDNHEWIWDLQSAPDQPSLAVTSDNSPYLRTARLTWLPDKSVFQLTATDADGIQRTFQGDYTDPVHEVVGSDDKLHRVFRLELTEQPDSTKATGGETWKLAFVQQENNRYLLELDKQRGTAPFRRYDTVSTQREGTSFAVSDSDYGDKSCIISQGLGTIAVSHQGRTYWVCCSGCKAAFEEDPKTWIARAAKRAAETK</sequence>
<evidence type="ECO:0008006" key="4">
    <source>
        <dbReference type="Google" id="ProtNLM"/>
    </source>
</evidence>
<reference evidence="2 3" key="1">
    <citation type="journal article" date="2016" name="Front. Microbiol.">
        <title>Fuerstia marisgermanicae gen. nov., sp. nov., an Unusual Member of the Phylum Planctomycetes from the German Wadden Sea.</title>
        <authorList>
            <person name="Kohn T."/>
            <person name="Heuer A."/>
            <person name="Jogler M."/>
            <person name="Vollmers J."/>
            <person name="Boedeker C."/>
            <person name="Bunk B."/>
            <person name="Rast P."/>
            <person name="Borchert D."/>
            <person name="Glockner I."/>
            <person name="Freese H.M."/>
            <person name="Klenk H.P."/>
            <person name="Overmann J."/>
            <person name="Kaster A.K."/>
            <person name="Rohde M."/>
            <person name="Wiegand S."/>
            <person name="Jogler C."/>
        </authorList>
    </citation>
    <scope>NUCLEOTIDE SEQUENCE [LARGE SCALE GENOMIC DNA]</scope>
    <source>
        <strain evidence="2 3">NH11</strain>
    </source>
</reference>
<protein>
    <recommendedName>
        <fullName evidence="4">YHS domain protein</fullName>
    </recommendedName>
</protein>
<feature type="region of interest" description="Disordered" evidence="1">
    <location>
        <begin position="20"/>
        <end position="81"/>
    </location>
</feature>
<dbReference type="STRING" id="1891926.Fuma_04338"/>
<name>A0A1P8WKW8_9PLAN</name>
<dbReference type="Proteomes" id="UP000187735">
    <property type="component" value="Chromosome"/>
</dbReference>
<evidence type="ECO:0000313" key="3">
    <source>
        <dbReference type="Proteomes" id="UP000187735"/>
    </source>
</evidence>
<evidence type="ECO:0000313" key="2">
    <source>
        <dbReference type="EMBL" id="APZ94699.1"/>
    </source>
</evidence>
<organism evidence="2 3">
    <name type="scientific">Fuerstiella marisgermanici</name>
    <dbReference type="NCBI Taxonomy" id="1891926"/>
    <lineage>
        <taxon>Bacteria</taxon>
        <taxon>Pseudomonadati</taxon>
        <taxon>Planctomycetota</taxon>
        <taxon>Planctomycetia</taxon>
        <taxon>Planctomycetales</taxon>
        <taxon>Planctomycetaceae</taxon>
        <taxon>Fuerstiella</taxon>
    </lineage>
</organism>
<proteinExistence type="predicted"/>
<keyword evidence="3" id="KW-1185">Reference proteome</keyword>
<evidence type="ECO:0000256" key="1">
    <source>
        <dbReference type="SAM" id="MobiDB-lite"/>
    </source>
</evidence>
<dbReference type="EMBL" id="CP017641">
    <property type="protein sequence ID" value="APZ94699.1"/>
    <property type="molecule type" value="Genomic_DNA"/>
</dbReference>
<dbReference type="KEGG" id="fmr:Fuma_04338"/>
<accession>A0A1P8WKW8</accession>
<dbReference type="AlphaFoldDB" id="A0A1P8WKW8"/>
<feature type="compositionally biased region" description="Polar residues" evidence="1">
    <location>
        <begin position="62"/>
        <end position="77"/>
    </location>
</feature>